<sequence length="112" mass="13045">MRITIKDESLIETLKEYAEIQGASTFQYTEDLLRKSISGLLAYKLVFLYHDGTQTEETHFYSPKDLAESVRAADFLLENPTKLFDGRRIIGWQVWQNGNLIEEKNKGERENE</sequence>
<comment type="caution">
    <text evidence="1">The sequence shown here is derived from an EMBL/GenBank/DDBJ whole genome shotgun (WGS) entry which is preliminary data.</text>
</comment>
<organism evidence="1 2">
    <name type="scientific">Massiliimalia timonensis</name>
    <dbReference type="NCBI Taxonomy" id="1987501"/>
    <lineage>
        <taxon>Bacteria</taxon>
        <taxon>Bacillati</taxon>
        <taxon>Bacillota</taxon>
        <taxon>Clostridia</taxon>
        <taxon>Eubacteriales</taxon>
        <taxon>Oscillospiraceae</taxon>
        <taxon>Massiliimalia</taxon>
    </lineage>
</organism>
<keyword evidence="2" id="KW-1185">Reference proteome</keyword>
<name>A0A8J6P9P4_9FIRM</name>
<evidence type="ECO:0000313" key="2">
    <source>
        <dbReference type="Proteomes" id="UP000632659"/>
    </source>
</evidence>
<dbReference type="RefSeq" id="WP_093989790.1">
    <property type="nucleotide sequence ID" value="NZ_JACRTL010000008.1"/>
</dbReference>
<dbReference type="EMBL" id="JACRTL010000008">
    <property type="protein sequence ID" value="MBC8611879.1"/>
    <property type="molecule type" value="Genomic_DNA"/>
</dbReference>
<dbReference type="Proteomes" id="UP000632659">
    <property type="component" value="Unassembled WGS sequence"/>
</dbReference>
<protein>
    <submittedName>
        <fullName evidence="1">Uncharacterized protein</fullName>
    </submittedName>
</protein>
<reference evidence="1" key="1">
    <citation type="submission" date="2020-08" db="EMBL/GenBank/DDBJ databases">
        <title>Genome public.</title>
        <authorList>
            <person name="Liu C."/>
            <person name="Sun Q."/>
        </authorList>
    </citation>
    <scope>NUCLEOTIDE SEQUENCE</scope>
    <source>
        <strain evidence="1">NSJ-15</strain>
    </source>
</reference>
<dbReference type="AlphaFoldDB" id="A0A8J6P9P4"/>
<accession>A0A8J6P9P4</accession>
<gene>
    <name evidence="1" type="ORF">H8702_12345</name>
</gene>
<proteinExistence type="predicted"/>
<evidence type="ECO:0000313" key="1">
    <source>
        <dbReference type="EMBL" id="MBC8611879.1"/>
    </source>
</evidence>